<proteinExistence type="predicted"/>
<dbReference type="EMBL" id="VSSQ01063188">
    <property type="protein sequence ID" value="MPN16268.1"/>
    <property type="molecule type" value="Genomic_DNA"/>
</dbReference>
<name>A0A645FPA6_9ZZZZ</name>
<evidence type="ECO:0000313" key="2">
    <source>
        <dbReference type="EMBL" id="MPN16268.1"/>
    </source>
</evidence>
<dbReference type="AlphaFoldDB" id="A0A645FPA6"/>
<accession>A0A645FPA6</accession>
<evidence type="ECO:0000256" key="1">
    <source>
        <dbReference type="SAM" id="MobiDB-lite"/>
    </source>
</evidence>
<sequence length="152" mass="17095">MGRTGDGARRFAIPGVLGKQQLQRGLAHVAHFVAGSVDRLARRRQRRAARQEASAPAILDHTDETTGVVGYFFMETQARDRNPFPRRHREDGLPRQRADGPPVDGEFESLVLTHHCRSFTPPAGSAQSRVSGKFQYNCCSGCIWRCPRRNRR</sequence>
<gene>
    <name evidence="2" type="ORF">SDC9_163606</name>
</gene>
<reference evidence="2" key="1">
    <citation type="submission" date="2019-08" db="EMBL/GenBank/DDBJ databases">
        <authorList>
            <person name="Kucharzyk K."/>
            <person name="Murdoch R.W."/>
            <person name="Higgins S."/>
            <person name="Loffler F."/>
        </authorList>
    </citation>
    <scope>NUCLEOTIDE SEQUENCE</scope>
</reference>
<organism evidence="2">
    <name type="scientific">bioreactor metagenome</name>
    <dbReference type="NCBI Taxonomy" id="1076179"/>
    <lineage>
        <taxon>unclassified sequences</taxon>
        <taxon>metagenomes</taxon>
        <taxon>ecological metagenomes</taxon>
    </lineage>
</organism>
<comment type="caution">
    <text evidence="2">The sequence shown here is derived from an EMBL/GenBank/DDBJ whole genome shotgun (WGS) entry which is preliminary data.</text>
</comment>
<feature type="compositionally biased region" description="Basic and acidic residues" evidence="1">
    <location>
        <begin position="79"/>
        <end position="98"/>
    </location>
</feature>
<protein>
    <submittedName>
        <fullName evidence="2">Uncharacterized protein</fullName>
    </submittedName>
</protein>
<feature type="region of interest" description="Disordered" evidence="1">
    <location>
        <begin position="79"/>
        <end position="103"/>
    </location>
</feature>